<comment type="caution">
    <text evidence="2">The sequence shown here is derived from an EMBL/GenBank/DDBJ whole genome shotgun (WGS) entry which is preliminary data.</text>
</comment>
<protein>
    <submittedName>
        <fullName evidence="2">Uncharacterized protein</fullName>
    </submittedName>
</protein>
<sequence>MSSGTLPFFGLVISLYLFVISSATTVDDNRAPVCDKLKYIGRAAMKLESSKTAFTFSSEHFARHSTKNPDMSI</sequence>
<evidence type="ECO:0000313" key="3">
    <source>
        <dbReference type="Proteomes" id="UP000187429"/>
    </source>
</evidence>
<keyword evidence="3" id="KW-1185">Reference proteome</keyword>
<dbReference type="AlphaFoldDB" id="A0A1R1Y300"/>
<feature type="signal peptide" evidence="1">
    <location>
        <begin position="1"/>
        <end position="23"/>
    </location>
</feature>
<proteinExistence type="predicted"/>
<evidence type="ECO:0000256" key="1">
    <source>
        <dbReference type="SAM" id="SignalP"/>
    </source>
</evidence>
<evidence type="ECO:0000313" key="2">
    <source>
        <dbReference type="EMBL" id="OMJ21278.1"/>
    </source>
</evidence>
<accession>A0A1R1Y300</accession>
<name>A0A1R1Y300_9FUNG</name>
<dbReference type="EMBL" id="LSSM01002549">
    <property type="protein sequence ID" value="OMJ21278.1"/>
    <property type="molecule type" value="Genomic_DNA"/>
</dbReference>
<organism evidence="2 3">
    <name type="scientific">Smittium culicis</name>
    <dbReference type="NCBI Taxonomy" id="133412"/>
    <lineage>
        <taxon>Eukaryota</taxon>
        <taxon>Fungi</taxon>
        <taxon>Fungi incertae sedis</taxon>
        <taxon>Zoopagomycota</taxon>
        <taxon>Kickxellomycotina</taxon>
        <taxon>Harpellomycetes</taxon>
        <taxon>Harpellales</taxon>
        <taxon>Legeriomycetaceae</taxon>
        <taxon>Smittium</taxon>
    </lineage>
</organism>
<dbReference type="Proteomes" id="UP000187429">
    <property type="component" value="Unassembled WGS sequence"/>
</dbReference>
<keyword evidence="1" id="KW-0732">Signal</keyword>
<reference evidence="3" key="1">
    <citation type="submission" date="2017-01" db="EMBL/GenBank/DDBJ databases">
        <authorList>
            <person name="Wang Y."/>
            <person name="White M."/>
            <person name="Kvist S."/>
            <person name="Moncalvo J.-M."/>
        </authorList>
    </citation>
    <scope>NUCLEOTIDE SEQUENCE [LARGE SCALE GENOMIC DNA]</scope>
    <source>
        <strain evidence="3">ID-206-W2</strain>
    </source>
</reference>
<gene>
    <name evidence="2" type="ORF">AYI69_g5887</name>
</gene>
<feature type="chain" id="PRO_5012345085" evidence="1">
    <location>
        <begin position="24"/>
        <end position="73"/>
    </location>
</feature>